<keyword evidence="2" id="KW-1185">Reference proteome</keyword>
<accession>A0A5C4XSZ1</accession>
<evidence type="ECO:0000313" key="1">
    <source>
        <dbReference type="EMBL" id="TNM66482.1"/>
    </source>
</evidence>
<name>A0A5C4XSZ1_9HYPH</name>
<dbReference type="RefSeq" id="WP_139675875.1">
    <property type="nucleotide sequence ID" value="NZ_VDMN01000001.1"/>
</dbReference>
<reference evidence="1 2" key="1">
    <citation type="submission" date="2019-06" db="EMBL/GenBank/DDBJ databases">
        <title>The draft genome of Rhizobium smilacinae PTYR-5.</title>
        <authorList>
            <person name="Liu L."/>
            <person name="Li L."/>
            <person name="Zhang X."/>
        </authorList>
    </citation>
    <scope>NUCLEOTIDE SEQUENCE [LARGE SCALE GENOMIC DNA]</scope>
    <source>
        <strain evidence="1 2">PTYR-5</strain>
    </source>
</reference>
<evidence type="ECO:0000313" key="2">
    <source>
        <dbReference type="Proteomes" id="UP000311605"/>
    </source>
</evidence>
<protein>
    <submittedName>
        <fullName evidence="1">Uncharacterized protein</fullName>
    </submittedName>
</protein>
<organism evidence="1 2">
    <name type="scientific">Aliirhizobium smilacinae</name>
    <dbReference type="NCBI Taxonomy" id="1395944"/>
    <lineage>
        <taxon>Bacteria</taxon>
        <taxon>Pseudomonadati</taxon>
        <taxon>Pseudomonadota</taxon>
        <taxon>Alphaproteobacteria</taxon>
        <taxon>Hyphomicrobiales</taxon>
        <taxon>Rhizobiaceae</taxon>
        <taxon>Aliirhizobium</taxon>
    </lineage>
</organism>
<dbReference type="AlphaFoldDB" id="A0A5C4XSZ1"/>
<dbReference type="EMBL" id="VDMN01000001">
    <property type="protein sequence ID" value="TNM66482.1"/>
    <property type="molecule type" value="Genomic_DNA"/>
</dbReference>
<dbReference type="OrthoDB" id="8098202at2"/>
<sequence length="198" mass="21649">MSKRSQISDVSLSISELRRAAMVADEYINFELSAGNGGNFSDACTLTSEQADGIVYMLRHLRNLAEQLGKEVENMCQGKGMNRRMVRDGGLVAAVTSHTTVSTADIADPLLEMIQNYRRSLKDFNENAPHDDEGADAYGKRSWFPVLVQLNQWSEPAASLQGATEALRIAISDENGVYGSEAADRMVKAALGYLEAQL</sequence>
<gene>
    <name evidence="1" type="ORF">FHP24_09870</name>
</gene>
<proteinExistence type="predicted"/>
<comment type="caution">
    <text evidence="1">The sequence shown here is derived from an EMBL/GenBank/DDBJ whole genome shotgun (WGS) entry which is preliminary data.</text>
</comment>
<dbReference type="Proteomes" id="UP000311605">
    <property type="component" value="Unassembled WGS sequence"/>
</dbReference>